<evidence type="ECO:0008006" key="5">
    <source>
        <dbReference type="Google" id="ProtNLM"/>
    </source>
</evidence>
<accession>A0ABQ9HP50</accession>
<gene>
    <name evidence="3" type="ORF">PR048_012364</name>
</gene>
<keyword evidence="2" id="KW-0812">Transmembrane</keyword>
<keyword evidence="2" id="KW-0472">Membrane</keyword>
<comment type="caution">
    <text evidence="3">The sequence shown here is derived from an EMBL/GenBank/DDBJ whole genome shotgun (WGS) entry which is preliminary data.</text>
</comment>
<name>A0ABQ9HP50_9NEOP</name>
<protein>
    <recommendedName>
        <fullName evidence="5">HAT C-terminal dimerisation domain-containing protein</fullName>
    </recommendedName>
</protein>
<sequence length="266" mass="29821">MQGWKNGRSRVNPPAYSIVLASRHENSADPAGKESHAQSPNAETRSAEAKDTVLGLDHTPGVVASSVDTLLPTLSSYTSCTGMTQHGMQSNDFSVISQERCAYNDIGLYVGKANNTDTEKEMLYNDTRYVDMHDHVTVLSESFLSIFQALELLIERGIDKFSKNKHAVRKQLIDIEKAIEFYKDDLQDTNRSILEAEWRLLKMSCMTPEHQTQATEVMTVCEVLNIIDKDSFPDMAVFLMILAVIPMTTASVERSFFTLKKLKTCL</sequence>
<evidence type="ECO:0000313" key="4">
    <source>
        <dbReference type="Proteomes" id="UP001159363"/>
    </source>
</evidence>
<feature type="compositionally biased region" description="Basic and acidic residues" evidence="1">
    <location>
        <begin position="22"/>
        <end position="36"/>
    </location>
</feature>
<dbReference type="Proteomes" id="UP001159363">
    <property type="component" value="Chromosome X"/>
</dbReference>
<feature type="transmembrane region" description="Helical" evidence="2">
    <location>
        <begin position="235"/>
        <end position="252"/>
    </location>
</feature>
<feature type="region of interest" description="Disordered" evidence="1">
    <location>
        <begin position="1"/>
        <end position="49"/>
    </location>
</feature>
<reference evidence="3 4" key="1">
    <citation type="submission" date="2023-02" db="EMBL/GenBank/DDBJ databases">
        <title>LHISI_Scaffold_Assembly.</title>
        <authorList>
            <person name="Stuart O.P."/>
            <person name="Cleave R."/>
            <person name="Magrath M.J.L."/>
            <person name="Mikheyev A.S."/>
        </authorList>
    </citation>
    <scope>NUCLEOTIDE SEQUENCE [LARGE SCALE GENOMIC DNA]</scope>
    <source>
        <strain evidence="3">Daus_M_001</strain>
        <tissue evidence="3">Leg muscle</tissue>
    </source>
</reference>
<keyword evidence="4" id="KW-1185">Reference proteome</keyword>
<dbReference type="EMBL" id="JARBHB010000004">
    <property type="protein sequence ID" value="KAJ8886155.1"/>
    <property type="molecule type" value="Genomic_DNA"/>
</dbReference>
<evidence type="ECO:0000256" key="2">
    <source>
        <dbReference type="SAM" id="Phobius"/>
    </source>
</evidence>
<organism evidence="3 4">
    <name type="scientific">Dryococelus australis</name>
    <dbReference type="NCBI Taxonomy" id="614101"/>
    <lineage>
        <taxon>Eukaryota</taxon>
        <taxon>Metazoa</taxon>
        <taxon>Ecdysozoa</taxon>
        <taxon>Arthropoda</taxon>
        <taxon>Hexapoda</taxon>
        <taxon>Insecta</taxon>
        <taxon>Pterygota</taxon>
        <taxon>Neoptera</taxon>
        <taxon>Polyneoptera</taxon>
        <taxon>Phasmatodea</taxon>
        <taxon>Verophasmatodea</taxon>
        <taxon>Anareolatae</taxon>
        <taxon>Phasmatidae</taxon>
        <taxon>Eurycanthinae</taxon>
        <taxon>Dryococelus</taxon>
    </lineage>
</organism>
<evidence type="ECO:0000313" key="3">
    <source>
        <dbReference type="EMBL" id="KAJ8886155.1"/>
    </source>
</evidence>
<proteinExistence type="predicted"/>
<evidence type="ECO:0000256" key="1">
    <source>
        <dbReference type="SAM" id="MobiDB-lite"/>
    </source>
</evidence>
<keyword evidence="2" id="KW-1133">Transmembrane helix</keyword>